<dbReference type="Proteomes" id="UP000076858">
    <property type="component" value="Unassembled WGS sequence"/>
</dbReference>
<organism evidence="2 3">
    <name type="scientific">Daphnia magna</name>
    <dbReference type="NCBI Taxonomy" id="35525"/>
    <lineage>
        <taxon>Eukaryota</taxon>
        <taxon>Metazoa</taxon>
        <taxon>Ecdysozoa</taxon>
        <taxon>Arthropoda</taxon>
        <taxon>Crustacea</taxon>
        <taxon>Branchiopoda</taxon>
        <taxon>Diplostraca</taxon>
        <taxon>Cladocera</taxon>
        <taxon>Anomopoda</taxon>
        <taxon>Daphniidae</taxon>
        <taxon>Daphnia</taxon>
    </lineage>
</organism>
<proteinExistence type="predicted"/>
<keyword evidence="1" id="KW-1133">Transmembrane helix</keyword>
<dbReference type="EMBL" id="LRGB01000024">
    <property type="protein sequence ID" value="KZS21697.1"/>
    <property type="molecule type" value="Genomic_DNA"/>
</dbReference>
<dbReference type="AlphaFoldDB" id="A0A162SWV6"/>
<evidence type="ECO:0000256" key="1">
    <source>
        <dbReference type="SAM" id="Phobius"/>
    </source>
</evidence>
<keyword evidence="3" id="KW-1185">Reference proteome</keyword>
<evidence type="ECO:0000313" key="3">
    <source>
        <dbReference type="Proteomes" id="UP000076858"/>
    </source>
</evidence>
<accession>A0A162SWV6</accession>
<keyword evidence="1" id="KW-0472">Membrane</keyword>
<name>A0A162SWV6_9CRUS</name>
<reference evidence="2 3" key="1">
    <citation type="submission" date="2016-03" db="EMBL/GenBank/DDBJ databases">
        <title>EvidentialGene: Evidence-directed Construction of Genes on Genomes.</title>
        <authorList>
            <person name="Gilbert D.G."/>
            <person name="Choi J.-H."/>
            <person name="Mockaitis K."/>
            <person name="Colbourne J."/>
            <person name="Pfrender M."/>
        </authorList>
    </citation>
    <scope>NUCLEOTIDE SEQUENCE [LARGE SCALE GENOMIC DNA]</scope>
    <source>
        <strain evidence="2 3">Xinb3</strain>
        <tissue evidence="2">Complete organism</tissue>
    </source>
</reference>
<protein>
    <submittedName>
        <fullName evidence="2">Uncharacterized protein</fullName>
    </submittedName>
</protein>
<feature type="transmembrane region" description="Helical" evidence="1">
    <location>
        <begin position="29"/>
        <end position="51"/>
    </location>
</feature>
<evidence type="ECO:0000313" key="2">
    <source>
        <dbReference type="EMBL" id="KZS21697.1"/>
    </source>
</evidence>
<comment type="caution">
    <text evidence="2">The sequence shown here is derived from an EMBL/GenBank/DDBJ whole genome shotgun (WGS) entry which is preliminary data.</text>
</comment>
<keyword evidence="1" id="KW-0812">Transmembrane</keyword>
<gene>
    <name evidence="2" type="ORF">APZ42_011700</name>
</gene>
<sequence length="62" mass="7552">MLFQLSSLFRILITHPVYREKYCRQKSIYIWTMVLPSAMNTFIFSQVRCFGFPVAMKMYYRV</sequence>